<evidence type="ECO:0000313" key="2">
    <source>
        <dbReference type="Proteomes" id="UP001151529"/>
    </source>
</evidence>
<reference evidence="1" key="1">
    <citation type="submission" date="2022-11" db="EMBL/GenBank/DDBJ databases">
        <authorList>
            <person name="Hyden B.L."/>
            <person name="Feng K."/>
            <person name="Yates T."/>
            <person name="Jawdy S."/>
            <person name="Smart L.B."/>
            <person name="Muchero W."/>
        </authorList>
    </citation>
    <scope>NUCLEOTIDE SEQUENCE</scope>
    <source>
        <tissue evidence="1">Shoot tip</tissue>
    </source>
</reference>
<dbReference type="AlphaFoldDB" id="A0A9Q0ZCU0"/>
<dbReference type="Proteomes" id="UP001151529">
    <property type="component" value="Chromosome 2"/>
</dbReference>
<dbReference type="EMBL" id="JAPFFL010000004">
    <property type="protein sequence ID" value="KAJ6729643.1"/>
    <property type="molecule type" value="Genomic_DNA"/>
</dbReference>
<keyword evidence="2" id="KW-1185">Reference proteome</keyword>
<accession>A0A9Q0ZCU0</accession>
<reference evidence="1" key="2">
    <citation type="journal article" date="2023" name="Int. J. Mol. Sci.">
        <title>De Novo Assembly and Annotation of 11 Diverse Shrub Willow (Salix) Genomes Reveals Novel Gene Organization in Sex-Linked Regions.</title>
        <authorList>
            <person name="Hyden B."/>
            <person name="Feng K."/>
            <person name="Yates T.B."/>
            <person name="Jawdy S."/>
            <person name="Cereghino C."/>
            <person name="Smart L.B."/>
            <person name="Muchero W."/>
        </authorList>
    </citation>
    <scope>NUCLEOTIDE SEQUENCE [LARGE SCALE GENOMIC DNA]</scope>
    <source>
        <tissue evidence="1">Shoot tip</tissue>
    </source>
</reference>
<proteinExistence type="predicted"/>
<evidence type="ECO:0000313" key="1">
    <source>
        <dbReference type="EMBL" id="KAJ6729643.1"/>
    </source>
</evidence>
<organism evidence="1 2">
    <name type="scientific">Salix viminalis</name>
    <name type="common">Common osier</name>
    <name type="synonym">Basket willow</name>
    <dbReference type="NCBI Taxonomy" id="40686"/>
    <lineage>
        <taxon>Eukaryota</taxon>
        <taxon>Viridiplantae</taxon>
        <taxon>Streptophyta</taxon>
        <taxon>Embryophyta</taxon>
        <taxon>Tracheophyta</taxon>
        <taxon>Spermatophyta</taxon>
        <taxon>Magnoliopsida</taxon>
        <taxon>eudicotyledons</taxon>
        <taxon>Gunneridae</taxon>
        <taxon>Pentapetalae</taxon>
        <taxon>rosids</taxon>
        <taxon>fabids</taxon>
        <taxon>Malpighiales</taxon>
        <taxon>Salicaceae</taxon>
        <taxon>Saliceae</taxon>
        <taxon>Salix</taxon>
    </lineage>
</organism>
<gene>
    <name evidence="1" type="ORF">OIU85_020542</name>
</gene>
<protein>
    <submittedName>
        <fullName evidence="1">Uncharacterized protein</fullName>
    </submittedName>
</protein>
<dbReference type="OrthoDB" id="10503056at2759"/>
<sequence>MAPRPALQQGAYHMQHLQAAAMAQQPGISPPKMPLQFNAAHQMQDPQLLHQQGQMGITVEELTFHGMPMNQNQTRGETEAVVVCAEGRDGSLCSLAH</sequence>
<comment type="caution">
    <text evidence="1">The sequence shown here is derived from an EMBL/GenBank/DDBJ whole genome shotgun (WGS) entry which is preliminary data.</text>
</comment>
<name>A0A9Q0ZCU0_SALVM</name>